<keyword evidence="3" id="KW-1185">Reference proteome</keyword>
<dbReference type="PANTHER" id="PTHR34145">
    <property type="entry name" value="OS02G0105600 PROTEIN"/>
    <property type="match status" value="1"/>
</dbReference>
<dbReference type="Proteomes" id="UP000245207">
    <property type="component" value="Unassembled WGS sequence"/>
</dbReference>
<dbReference type="InterPro" id="IPR032675">
    <property type="entry name" value="LRR_dom_sf"/>
</dbReference>
<dbReference type="OrthoDB" id="1901752at2759"/>
<evidence type="ECO:0000259" key="1">
    <source>
        <dbReference type="PROSITE" id="PS50181"/>
    </source>
</evidence>
<dbReference type="Pfam" id="PF24758">
    <property type="entry name" value="LRR_At5g56370"/>
    <property type="match status" value="1"/>
</dbReference>
<organism evidence="2 3">
    <name type="scientific">Artemisia annua</name>
    <name type="common">Sweet wormwood</name>
    <dbReference type="NCBI Taxonomy" id="35608"/>
    <lineage>
        <taxon>Eukaryota</taxon>
        <taxon>Viridiplantae</taxon>
        <taxon>Streptophyta</taxon>
        <taxon>Embryophyta</taxon>
        <taxon>Tracheophyta</taxon>
        <taxon>Spermatophyta</taxon>
        <taxon>Magnoliopsida</taxon>
        <taxon>eudicotyledons</taxon>
        <taxon>Gunneridae</taxon>
        <taxon>Pentapetalae</taxon>
        <taxon>asterids</taxon>
        <taxon>campanulids</taxon>
        <taxon>Asterales</taxon>
        <taxon>Asteraceae</taxon>
        <taxon>Asteroideae</taxon>
        <taxon>Anthemideae</taxon>
        <taxon>Artemisiinae</taxon>
        <taxon>Artemisia</taxon>
    </lineage>
</organism>
<protein>
    <submittedName>
        <fullName evidence="2">F-box domain, Leucine-rich repeat domain, L domain-like protein</fullName>
    </submittedName>
</protein>
<accession>A0A2U1NJK7</accession>
<evidence type="ECO:0000313" key="3">
    <source>
        <dbReference type="Proteomes" id="UP000245207"/>
    </source>
</evidence>
<comment type="caution">
    <text evidence="2">The sequence shown here is derived from an EMBL/GenBank/DDBJ whole genome shotgun (WGS) entry which is preliminary data.</text>
</comment>
<dbReference type="InterPro" id="IPR036047">
    <property type="entry name" value="F-box-like_dom_sf"/>
</dbReference>
<evidence type="ECO:0000313" key="2">
    <source>
        <dbReference type="EMBL" id="PWA73685.1"/>
    </source>
</evidence>
<dbReference type="SUPFAM" id="SSF81383">
    <property type="entry name" value="F-box domain"/>
    <property type="match status" value="1"/>
</dbReference>
<name>A0A2U1NJK7_ARTAN</name>
<dbReference type="PROSITE" id="PS50181">
    <property type="entry name" value="FBOX"/>
    <property type="match status" value="1"/>
</dbReference>
<dbReference type="PANTHER" id="PTHR34145:SF28">
    <property type="entry name" value="F-BOX DOMAIN-CONTAINING PROTEIN"/>
    <property type="match status" value="1"/>
</dbReference>
<sequence>MDRISQLPEFLIHHILSLLDSPKELVRMSVLSKNWFDLTGSFPVLDFDFRKIDRAIIESGIPYHCRNVIDRAIRESFFNYVAYTMAKFLMQSVSVHTFNFVADLWMIEKGVKVLVFEIGESYLEPRPLYCLPNRLSSASALTSLSICRCVLPSSLMIGVFKFKCLKLLALESVPLHDEVIMYLTTNCPLLEEIKLNFCYGFKRFCVYGHQNLQKVEIEYIEALDRIDIDAPNLCFLYLVDWEEKGQKARIECHPERNVNSLWFRQLRRFLDQKNGFKVLTMHVSATFEDVKELKAIQSLPYELDHVELEMHNIQELSVYLAVVEAVIWCRRRRSLTLSSNFR</sequence>
<dbReference type="InterPro" id="IPR053772">
    <property type="entry name" value="At1g61320/At1g61330-like"/>
</dbReference>
<feature type="domain" description="F-box" evidence="1">
    <location>
        <begin position="1"/>
        <end position="52"/>
    </location>
</feature>
<proteinExistence type="predicted"/>
<dbReference type="SUPFAM" id="SSF52047">
    <property type="entry name" value="RNI-like"/>
    <property type="match status" value="1"/>
</dbReference>
<gene>
    <name evidence="2" type="ORF">CTI12_AA258960</name>
</gene>
<reference evidence="2 3" key="1">
    <citation type="journal article" date="2018" name="Mol. Plant">
        <title>The genome of Artemisia annua provides insight into the evolution of Asteraceae family and artemisinin biosynthesis.</title>
        <authorList>
            <person name="Shen Q."/>
            <person name="Zhang L."/>
            <person name="Liao Z."/>
            <person name="Wang S."/>
            <person name="Yan T."/>
            <person name="Shi P."/>
            <person name="Liu M."/>
            <person name="Fu X."/>
            <person name="Pan Q."/>
            <person name="Wang Y."/>
            <person name="Lv Z."/>
            <person name="Lu X."/>
            <person name="Zhang F."/>
            <person name="Jiang W."/>
            <person name="Ma Y."/>
            <person name="Chen M."/>
            <person name="Hao X."/>
            <person name="Li L."/>
            <person name="Tang Y."/>
            <person name="Lv G."/>
            <person name="Zhou Y."/>
            <person name="Sun X."/>
            <person name="Brodelius P.E."/>
            <person name="Rose J.K.C."/>
            <person name="Tang K."/>
        </authorList>
    </citation>
    <scope>NUCLEOTIDE SEQUENCE [LARGE SCALE GENOMIC DNA]</scope>
    <source>
        <strain evidence="3">cv. Huhao1</strain>
        <tissue evidence="2">Leaf</tissue>
    </source>
</reference>
<dbReference type="InterPro" id="IPR001810">
    <property type="entry name" value="F-box_dom"/>
</dbReference>
<dbReference type="InterPro" id="IPR055411">
    <property type="entry name" value="LRR_FXL15/At3g58940/PEG3-like"/>
</dbReference>
<dbReference type="STRING" id="35608.A0A2U1NJK7"/>
<dbReference type="Gene3D" id="1.20.1280.50">
    <property type="match status" value="1"/>
</dbReference>
<dbReference type="AlphaFoldDB" id="A0A2U1NJK7"/>
<dbReference type="EMBL" id="PKPP01002696">
    <property type="protein sequence ID" value="PWA73685.1"/>
    <property type="molecule type" value="Genomic_DNA"/>
</dbReference>
<dbReference type="Pfam" id="PF00646">
    <property type="entry name" value="F-box"/>
    <property type="match status" value="1"/>
</dbReference>
<dbReference type="Gene3D" id="3.80.10.10">
    <property type="entry name" value="Ribonuclease Inhibitor"/>
    <property type="match status" value="1"/>
</dbReference>